<organism evidence="2 3">
    <name type="scientific">Devosia nitrariae</name>
    <dbReference type="NCBI Taxonomy" id="2071872"/>
    <lineage>
        <taxon>Bacteria</taxon>
        <taxon>Pseudomonadati</taxon>
        <taxon>Pseudomonadota</taxon>
        <taxon>Alphaproteobacteria</taxon>
        <taxon>Hyphomicrobiales</taxon>
        <taxon>Devosiaceae</taxon>
        <taxon>Devosia</taxon>
    </lineage>
</organism>
<keyword evidence="2" id="KW-0489">Methyltransferase</keyword>
<sequence length="258" mass="28311">MQIKHNRRPSRSWDAVADWYVGWSGPEGSRHHKRLAIPALIDLLRPQPGEGVLDIGCGAGALAPAIMKAGAAYTGVDLGARLIAHARKHHRGDARFVVGDATRLAAMPDLRAGTFDAAAFLLSIQDIEPLEGALASAAWALKPGGRLVLLMTHPCFRIPRQSGWGWDEGRRLQFRRIDRYLTPLDIPMQEYGDGRRGTTRSYHRPLETYVSALAGNGLVVDALREVAGGFANQRDEARAARLAQAEIPLFLCLRATRR</sequence>
<evidence type="ECO:0000313" key="2">
    <source>
        <dbReference type="EMBL" id="GLQ55526.1"/>
    </source>
</evidence>
<dbReference type="InterPro" id="IPR013216">
    <property type="entry name" value="Methyltransf_11"/>
</dbReference>
<dbReference type="EMBL" id="BSNS01000011">
    <property type="protein sequence ID" value="GLQ55526.1"/>
    <property type="molecule type" value="Genomic_DNA"/>
</dbReference>
<keyword evidence="2" id="KW-0808">Transferase</keyword>
<name>A0ABQ5W6V3_9HYPH</name>
<evidence type="ECO:0000313" key="3">
    <source>
        <dbReference type="Proteomes" id="UP001156691"/>
    </source>
</evidence>
<dbReference type="Gene3D" id="3.40.50.150">
    <property type="entry name" value="Vaccinia Virus protein VP39"/>
    <property type="match status" value="1"/>
</dbReference>
<protein>
    <submittedName>
        <fullName evidence="2">Methyltransferase</fullName>
    </submittedName>
</protein>
<dbReference type="PANTHER" id="PTHR43861">
    <property type="entry name" value="TRANS-ACONITATE 2-METHYLTRANSFERASE-RELATED"/>
    <property type="match status" value="1"/>
</dbReference>
<dbReference type="SUPFAM" id="SSF53335">
    <property type="entry name" value="S-adenosyl-L-methionine-dependent methyltransferases"/>
    <property type="match status" value="1"/>
</dbReference>
<feature type="domain" description="Methyltransferase type 11" evidence="1">
    <location>
        <begin position="53"/>
        <end position="149"/>
    </location>
</feature>
<dbReference type="Pfam" id="PF08241">
    <property type="entry name" value="Methyltransf_11"/>
    <property type="match status" value="1"/>
</dbReference>
<reference evidence="3" key="1">
    <citation type="journal article" date="2019" name="Int. J. Syst. Evol. Microbiol.">
        <title>The Global Catalogue of Microorganisms (GCM) 10K type strain sequencing project: providing services to taxonomists for standard genome sequencing and annotation.</title>
        <authorList>
            <consortium name="The Broad Institute Genomics Platform"/>
            <consortium name="The Broad Institute Genome Sequencing Center for Infectious Disease"/>
            <person name="Wu L."/>
            <person name="Ma J."/>
        </authorList>
    </citation>
    <scope>NUCLEOTIDE SEQUENCE [LARGE SCALE GENOMIC DNA]</scope>
    <source>
        <strain evidence="3">NBRC 112416</strain>
    </source>
</reference>
<keyword evidence="3" id="KW-1185">Reference proteome</keyword>
<dbReference type="RefSeq" id="WP_284340921.1">
    <property type="nucleotide sequence ID" value="NZ_BSNS01000011.1"/>
</dbReference>
<evidence type="ECO:0000259" key="1">
    <source>
        <dbReference type="Pfam" id="PF08241"/>
    </source>
</evidence>
<dbReference type="GO" id="GO:0008168">
    <property type="term" value="F:methyltransferase activity"/>
    <property type="evidence" value="ECO:0007669"/>
    <property type="project" value="UniProtKB-KW"/>
</dbReference>
<dbReference type="Proteomes" id="UP001156691">
    <property type="component" value="Unassembled WGS sequence"/>
</dbReference>
<comment type="caution">
    <text evidence="2">The sequence shown here is derived from an EMBL/GenBank/DDBJ whole genome shotgun (WGS) entry which is preliminary data.</text>
</comment>
<dbReference type="CDD" id="cd02440">
    <property type="entry name" value="AdoMet_MTases"/>
    <property type="match status" value="1"/>
</dbReference>
<accession>A0ABQ5W6V3</accession>
<proteinExistence type="predicted"/>
<dbReference type="InterPro" id="IPR029063">
    <property type="entry name" value="SAM-dependent_MTases_sf"/>
</dbReference>
<dbReference type="GO" id="GO:0032259">
    <property type="term" value="P:methylation"/>
    <property type="evidence" value="ECO:0007669"/>
    <property type="project" value="UniProtKB-KW"/>
</dbReference>
<dbReference type="PANTHER" id="PTHR43861:SF1">
    <property type="entry name" value="TRANS-ACONITATE 2-METHYLTRANSFERASE"/>
    <property type="match status" value="1"/>
</dbReference>
<gene>
    <name evidence="2" type="ORF">GCM10010862_27850</name>
</gene>